<accession>A0AAW2XXZ5</accession>
<evidence type="ECO:0000313" key="1">
    <source>
        <dbReference type="EMBL" id="KAL0458902.1"/>
    </source>
</evidence>
<gene>
    <name evidence="1" type="ORF">Slati_0517400</name>
</gene>
<comment type="caution">
    <text evidence="1">The sequence shown here is derived from an EMBL/GenBank/DDBJ whole genome shotgun (WGS) entry which is preliminary data.</text>
</comment>
<evidence type="ECO:0008006" key="2">
    <source>
        <dbReference type="Google" id="ProtNLM"/>
    </source>
</evidence>
<name>A0AAW2XXZ5_9LAMI</name>
<dbReference type="AlphaFoldDB" id="A0AAW2XXZ5"/>
<dbReference type="EMBL" id="JACGWN010000002">
    <property type="protein sequence ID" value="KAL0458902.1"/>
    <property type="molecule type" value="Genomic_DNA"/>
</dbReference>
<organism evidence="1">
    <name type="scientific">Sesamum latifolium</name>
    <dbReference type="NCBI Taxonomy" id="2727402"/>
    <lineage>
        <taxon>Eukaryota</taxon>
        <taxon>Viridiplantae</taxon>
        <taxon>Streptophyta</taxon>
        <taxon>Embryophyta</taxon>
        <taxon>Tracheophyta</taxon>
        <taxon>Spermatophyta</taxon>
        <taxon>Magnoliopsida</taxon>
        <taxon>eudicotyledons</taxon>
        <taxon>Gunneridae</taxon>
        <taxon>Pentapetalae</taxon>
        <taxon>asterids</taxon>
        <taxon>lamiids</taxon>
        <taxon>Lamiales</taxon>
        <taxon>Pedaliaceae</taxon>
        <taxon>Sesamum</taxon>
    </lineage>
</organism>
<dbReference type="PANTHER" id="PTHR33116:SF86">
    <property type="entry name" value="REVERSE TRANSCRIPTASE DOMAIN-CONTAINING PROTEIN"/>
    <property type="match status" value="1"/>
</dbReference>
<reference evidence="1" key="2">
    <citation type="journal article" date="2024" name="Plant">
        <title>Genomic evolution and insights into agronomic trait innovations of Sesamum species.</title>
        <authorList>
            <person name="Miao H."/>
            <person name="Wang L."/>
            <person name="Qu L."/>
            <person name="Liu H."/>
            <person name="Sun Y."/>
            <person name="Le M."/>
            <person name="Wang Q."/>
            <person name="Wei S."/>
            <person name="Zheng Y."/>
            <person name="Lin W."/>
            <person name="Duan Y."/>
            <person name="Cao H."/>
            <person name="Xiong S."/>
            <person name="Wang X."/>
            <person name="Wei L."/>
            <person name="Li C."/>
            <person name="Ma Q."/>
            <person name="Ju M."/>
            <person name="Zhao R."/>
            <person name="Li G."/>
            <person name="Mu C."/>
            <person name="Tian Q."/>
            <person name="Mei H."/>
            <person name="Zhang T."/>
            <person name="Gao T."/>
            <person name="Zhang H."/>
        </authorList>
    </citation>
    <scope>NUCLEOTIDE SEQUENCE</scope>
    <source>
        <strain evidence="1">KEN1</strain>
    </source>
</reference>
<dbReference type="PANTHER" id="PTHR33116">
    <property type="entry name" value="REVERSE TRANSCRIPTASE ZINC-BINDING DOMAIN-CONTAINING PROTEIN-RELATED-RELATED"/>
    <property type="match status" value="1"/>
</dbReference>
<protein>
    <recommendedName>
        <fullName evidence="2">Reverse transcriptase</fullName>
    </recommendedName>
</protein>
<proteinExistence type="predicted"/>
<reference evidence="1" key="1">
    <citation type="submission" date="2020-06" db="EMBL/GenBank/DDBJ databases">
        <authorList>
            <person name="Li T."/>
            <person name="Hu X."/>
            <person name="Zhang T."/>
            <person name="Song X."/>
            <person name="Zhang H."/>
            <person name="Dai N."/>
            <person name="Sheng W."/>
            <person name="Hou X."/>
            <person name="Wei L."/>
        </authorList>
    </citation>
    <scope>NUCLEOTIDE SEQUENCE</scope>
    <source>
        <strain evidence="1">KEN1</strain>
        <tissue evidence="1">Leaf</tissue>
    </source>
</reference>
<sequence length="203" mass="23138">MEAEVTRALSQMAAFKSPGPDGDSRAIQTVLDTYRWASGQEINLLKSSVSFSRNTPGQTRTQLAVALNIRMENRMELYLGLPSKVARSKRDLFATIKDRIWARISGWNEKFLSQAGKEILIKSVIQSIPSYAMGCFKLPTTLLSEIQGMIARFWWHNRGSSKIHWLSYQWLCESKLQGGLGFQQLRCFNQAMLAKQLWWICTA</sequence>